<accession>A0A1F6C6T2</accession>
<organism evidence="4 5">
    <name type="scientific">Handelsmanbacteria sp. (strain RIFCSPLOWO2_12_FULL_64_10)</name>
    <dbReference type="NCBI Taxonomy" id="1817868"/>
    <lineage>
        <taxon>Bacteria</taxon>
        <taxon>Candidatus Handelsmaniibacteriota</taxon>
    </lineage>
</organism>
<evidence type="ECO:0000313" key="5">
    <source>
        <dbReference type="Proteomes" id="UP000178606"/>
    </source>
</evidence>
<name>A0A1F6C6T2_HANXR</name>
<feature type="transmembrane region" description="Helical" evidence="1">
    <location>
        <begin position="370"/>
        <end position="391"/>
    </location>
</feature>
<dbReference type="EMBL" id="MFKF01000394">
    <property type="protein sequence ID" value="OGG44850.1"/>
    <property type="molecule type" value="Genomic_DNA"/>
</dbReference>
<dbReference type="InterPro" id="IPR046711">
    <property type="entry name" value="DUF6784"/>
</dbReference>
<feature type="transmembrane region" description="Helical" evidence="1">
    <location>
        <begin position="284"/>
        <end position="302"/>
    </location>
</feature>
<feature type="domain" description="DUF6785" evidence="3">
    <location>
        <begin position="13"/>
        <end position="511"/>
    </location>
</feature>
<protein>
    <submittedName>
        <fullName evidence="4">Uncharacterized protein</fullName>
    </submittedName>
</protein>
<evidence type="ECO:0000256" key="1">
    <source>
        <dbReference type="SAM" id="Phobius"/>
    </source>
</evidence>
<gene>
    <name evidence="4" type="ORF">A3F84_00535</name>
</gene>
<dbReference type="AlphaFoldDB" id="A0A1F6C6T2"/>
<feature type="domain" description="DUF6784" evidence="2">
    <location>
        <begin position="547"/>
        <end position="638"/>
    </location>
</feature>
<feature type="transmembrane region" description="Helical" evidence="1">
    <location>
        <begin position="222"/>
        <end position="241"/>
    </location>
</feature>
<dbReference type="InterPro" id="IPR046712">
    <property type="entry name" value="DUF6785"/>
</dbReference>
<feature type="transmembrane region" description="Helical" evidence="1">
    <location>
        <begin position="164"/>
        <end position="183"/>
    </location>
</feature>
<evidence type="ECO:0000259" key="3">
    <source>
        <dbReference type="Pfam" id="PF20581"/>
    </source>
</evidence>
<sequence>MDTPSQNASRALTVRALCIGAVATVAINAVAPYSEWVVRSTYMTTSYFPLGLVFAFILVVVVLNPLLKLFRRRSGLREDELGVIYIMLLAAVSVPTYGITGYVISIAASPFYFASTENRWADFILPHIPRGVTLREGDALTHFFEGLPPGRAIPWGAWTGPLCWWTPLIVATLAFSACLVALFRRQWVERERLNFPLAEVPLEMMRASDDDHILPRFMRSKLFWGGFALSIFRVVWNIPGYFLPHWTSIPLIALNLPRGPIFPGIWTYVSFWLIGLCYFVNVDVILSVWFFYLFNTAETILFNRTGFSIGGSETYSIDPSTLAWQGFGAFAAMVAGGVWVARSHLRDAFRKAFRGDPSVDDSGEILSYRAAVFGLLLSALFILLWLCAVGVSLPAALLLLLSATVIYLGLTRIAVEGGLVFVRSPLVPQALPLYALGPANLGGATMTGLALSYGWTCDPIAIFMPSGANAARIHSDRRFPRGTYVTAVALALAISLVVSFYVSLKLAYAFGGFNFGEWVFTGGGRVPYDTMVQKIRAAEGVGVKRLLFMGGGALVTACLTALRHRFLWWRFHPIGFSVASVGQVRLSVLTLFLAWLVKMTIIRVGGLILYNRAKPFFVGLVLGHFTGAGLSFLIDVIWFQGRGHSLYW</sequence>
<feature type="transmembrane region" description="Helical" evidence="1">
    <location>
        <begin position="322"/>
        <end position="341"/>
    </location>
</feature>
<keyword evidence="1" id="KW-1133">Transmembrane helix</keyword>
<feature type="transmembrane region" description="Helical" evidence="1">
    <location>
        <begin position="82"/>
        <end position="113"/>
    </location>
</feature>
<feature type="transmembrane region" description="Helical" evidence="1">
    <location>
        <begin position="46"/>
        <end position="70"/>
    </location>
</feature>
<feature type="transmembrane region" description="Helical" evidence="1">
    <location>
        <begin position="546"/>
        <end position="562"/>
    </location>
</feature>
<feature type="transmembrane region" description="Helical" evidence="1">
    <location>
        <begin position="482"/>
        <end position="504"/>
    </location>
</feature>
<feature type="transmembrane region" description="Helical" evidence="1">
    <location>
        <begin position="397"/>
        <end position="415"/>
    </location>
</feature>
<dbReference type="Pfam" id="PF20580">
    <property type="entry name" value="DUF6784"/>
    <property type="match status" value="1"/>
</dbReference>
<keyword evidence="1" id="KW-0472">Membrane</keyword>
<proteinExistence type="predicted"/>
<dbReference type="Proteomes" id="UP000178606">
    <property type="component" value="Unassembled WGS sequence"/>
</dbReference>
<comment type="caution">
    <text evidence="4">The sequence shown here is derived from an EMBL/GenBank/DDBJ whole genome shotgun (WGS) entry which is preliminary data.</text>
</comment>
<evidence type="ECO:0000259" key="2">
    <source>
        <dbReference type="Pfam" id="PF20580"/>
    </source>
</evidence>
<dbReference type="Pfam" id="PF20581">
    <property type="entry name" value="DUF6785"/>
    <property type="match status" value="1"/>
</dbReference>
<keyword evidence="1" id="KW-0812">Transmembrane</keyword>
<feature type="transmembrane region" description="Helical" evidence="1">
    <location>
        <begin position="261"/>
        <end position="279"/>
    </location>
</feature>
<feature type="transmembrane region" description="Helical" evidence="1">
    <location>
        <begin position="12"/>
        <end position="34"/>
    </location>
</feature>
<evidence type="ECO:0000313" key="4">
    <source>
        <dbReference type="EMBL" id="OGG44850.1"/>
    </source>
</evidence>
<reference evidence="4 5" key="1">
    <citation type="journal article" date="2016" name="Nat. Commun.">
        <title>Thousands of microbial genomes shed light on interconnected biogeochemical processes in an aquifer system.</title>
        <authorList>
            <person name="Anantharaman K."/>
            <person name="Brown C.T."/>
            <person name="Hug L.A."/>
            <person name="Sharon I."/>
            <person name="Castelle C.J."/>
            <person name="Probst A.J."/>
            <person name="Thomas B.C."/>
            <person name="Singh A."/>
            <person name="Wilkins M.J."/>
            <person name="Karaoz U."/>
            <person name="Brodie E.L."/>
            <person name="Williams K.H."/>
            <person name="Hubbard S.S."/>
            <person name="Banfield J.F."/>
        </authorList>
    </citation>
    <scope>NUCLEOTIDE SEQUENCE [LARGE SCALE GENOMIC DNA]</scope>
    <source>
        <strain evidence="5">RIFCSPLOWO2_12_FULL_64_10</strain>
    </source>
</reference>
<feature type="transmembrane region" description="Helical" evidence="1">
    <location>
        <begin position="616"/>
        <end position="639"/>
    </location>
</feature>